<dbReference type="AlphaFoldDB" id="A0A7S4C1C0"/>
<evidence type="ECO:0000313" key="1">
    <source>
        <dbReference type="EMBL" id="CAE0783956.1"/>
    </source>
</evidence>
<accession>A0A7S4C1C0</accession>
<dbReference type="EMBL" id="HBIZ01058318">
    <property type="protein sequence ID" value="CAE0783956.1"/>
    <property type="molecule type" value="Transcribed_RNA"/>
</dbReference>
<gene>
    <name evidence="1" type="ORF">PCAR00345_LOCUS36660</name>
</gene>
<proteinExistence type="predicted"/>
<reference evidence="1" key="1">
    <citation type="submission" date="2021-01" db="EMBL/GenBank/DDBJ databases">
        <authorList>
            <person name="Corre E."/>
            <person name="Pelletier E."/>
            <person name="Niang G."/>
            <person name="Scheremetjew M."/>
            <person name="Finn R."/>
            <person name="Kale V."/>
            <person name="Holt S."/>
            <person name="Cochrane G."/>
            <person name="Meng A."/>
            <person name="Brown T."/>
            <person name="Cohen L."/>
        </authorList>
    </citation>
    <scope>NUCLEOTIDE SEQUENCE</scope>
    <source>
        <strain evidence="1">CCMP645</strain>
    </source>
</reference>
<sequence>MTTMSDAAAGAASMRARTAARATASLTCRNMYLSFEQHLAKEGISKTRKSTRKDHLHREYARRQRPKCPIMLIGKREQEHVKAINAGSALLTIAQYELKVAQSILT</sequence>
<name>A0A7S4C1C0_CHRCT</name>
<organism evidence="1">
    <name type="scientific">Chrysotila carterae</name>
    <name type="common">Marine alga</name>
    <name type="synonym">Syracosphaera carterae</name>
    <dbReference type="NCBI Taxonomy" id="13221"/>
    <lineage>
        <taxon>Eukaryota</taxon>
        <taxon>Haptista</taxon>
        <taxon>Haptophyta</taxon>
        <taxon>Prymnesiophyceae</taxon>
        <taxon>Isochrysidales</taxon>
        <taxon>Isochrysidaceae</taxon>
        <taxon>Chrysotila</taxon>
    </lineage>
</organism>
<protein>
    <submittedName>
        <fullName evidence="1">Uncharacterized protein</fullName>
    </submittedName>
</protein>